<accession>A0AAQ1P559</accession>
<sequence>MLRRDAVVAAGGHGQLPATLLAGQLHQAHMQVATGVQGDHAFVASQVAGAVFGHHILMHMLRRQVVVRAQGLAGSDQFGVVFQAGQVLAGLQQAAAQVAFAGAPV</sequence>
<proteinExistence type="predicted"/>
<dbReference type="Proteomes" id="UP000294335">
    <property type="component" value="Unassembled WGS sequence"/>
</dbReference>
<keyword evidence="2" id="KW-1185">Reference proteome</keyword>
<protein>
    <submittedName>
        <fullName evidence="1">Uncharacterized protein</fullName>
    </submittedName>
</protein>
<comment type="caution">
    <text evidence="1">The sequence shown here is derived from an EMBL/GenBank/DDBJ whole genome shotgun (WGS) entry which is preliminary data.</text>
</comment>
<gene>
    <name evidence="1" type="ORF">JV551A3_V1_250005</name>
</gene>
<reference evidence="1 2" key="1">
    <citation type="submission" date="2018-02" db="EMBL/GenBank/DDBJ databases">
        <authorList>
            <person name="Dubost A."/>
        </authorList>
    </citation>
    <scope>NUCLEOTIDE SEQUENCE [LARGE SCALE GENOMIC DNA]</scope>
    <source>
        <strain evidence="2">JV551A3</strain>
    </source>
</reference>
<dbReference type="AlphaFoldDB" id="A0AAQ1P559"/>
<evidence type="ECO:0000313" key="2">
    <source>
        <dbReference type="Proteomes" id="UP000294335"/>
    </source>
</evidence>
<name>A0AAQ1P559_9PSED</name>
<evidence type="ECO:0000313" key="1">
    <source>
        <dbReference type="EMBL" id="SPO58733.1"/>
    </source>
</evidence>
<dbReference type="EMBL" id="OPYN01000025">
    <property type="protein sequence ID" value="SPO58733.1"/>
    <property type="molecule type" value="Genomic_DNA"/>
</dbReference>
<organism evidence="1 2">
    <name type="scientific">Pseudomonas inefficax</name>
    <dbReference type="NCBI Taxonomy" id="2078786"/>
    <lineage>
        <taxon>Bacteria</taxon>
        <taxon>Pseudomonadati</taxon>
        <taxon>Pseudomonadota</taxon>
        <taxon>Gammaproteobacteria</taxon>
        <taxon>Pseudomonadales</taxon>
        <taxon>Pseudomonadaceae</taxon>
        <taxon>Pseudomonas</taxon>
    </lineage>
</organism>